<proteinExistence type="inferred from homology"/>
<protein>
    <submittedName>
        <fullName evidence="9">ErfK/YbiS/YcfS/YnhG family protein</fullName>
    </submittedName>
</protein>
<dbReference type="InterPro" id="IPR038063">
    <property type="entry name" value="Transpep_catalytic_dom"/>
</dbReference>
<dbReference type="RefSeq" id="WP_068955265.1">
    <property type="nucleotide sequence ID" value="NZ_LGLV01000010.1"/>
</dbReference>
<dbReference type="PANTHER" id="PTHR38589">
    <property type="entry name" value="BLR0621 PROTEIN"/>
    <property type="match status" value="1"/>
</dbReference>
<keyword evidence="4 7" id="KW-0133">Cell shape</keyword>
<dbReference type="GO" id="GO:0008360">
    <property type="term" value="P:regulation of cell shape"/>
    <property type="evidence" value="ECO:0007669"/>
    <property type="project" value="UniProtKB-UniRule"/>
</dbReference>
<evidence type="ECO:0000313" key="10">
    <source>
        <dbReference type="Proteomes" id="UP000093111"/>
    </source>
</evidence>
<keyword evidence="3" id="KW-0808">Transferase</keyword>
<feature type="active site" description="Nucleophile" evidence="7">
    <location>
        <position position="158"/>
    </location>
</feature>
<evidence type="ECO:0000256" key="5">
    <source>
        <dbReference type="ARBA" id="ARBA00022984"/>
    </source>
</evidence>
<evidence type="ECO:0000259" key="8">
    <source>
        <dbReference type="PROSITE" id="PS52029"/>
    </source>
</evidence>
<evidence type="ECO:0000256" key="1">
    <source>
        <dbReference type="ARBA" id="ARBA00004752"/>
    </source>
</evidence>
<dbReference type="Proteomes" id="UP000093111">
    <property type="component" value="Unassembled WGS sequence"/>
</dbReference>
<dbReference type="EMBL" id="LGLV01000010">
    <property type="protein sequence ID" value="OBZ94306.1"/>
    <property type="molecule type" value="Genomic_DNA"/>
</dbReference>
<dbReference type="AlphaFoldDB" id="A0A1C7NZZ3"/>
<comment type="similarity">
    <text evidence="2">Belongs to the YkuD family.</text>
</comment>
<dbReference type="OrthoDB" id="9804204at2"/>
<dbReference type="PROSITE" id="PS52029">
    <property type="entry name" value="LD_TPASE"/>
    <property type="match status" value="1"/>
</dbReference>
<dbReference type="Pfam" id="PF03734">
    <property type="entry name" value="YkuD"/>
    <property type="match status" value="1"/>
</dbReference>
<evidence type="ECO:0000313" key="9">
    <source>
        <dbReference type="EMBL" id="OBZ94306.1"/>
    </source>
</evidence>
<evidence type="ECO:0000256" key="2">
    <source>
        <dbReference type="ARBA" id="ARBA00005992"/>
    </source>
</evidence>
<name>A0A1C7NZZ3_9HYPH</name>
<dbReference type="PATRIC" id="fig|1612624.7.peg.5254"/>
<dbReference type="UniPathway" id="UPA00219"/>
<dbReference type="GO" id="GO:0071555">
    <property type="term" value="P:cell wall organization"/>
    <property type="evidence" value="ECO:0007669"/>
    <property type="project" value="UniProtKB-UniRule"/>
</dbReference>
<comment type="pathway">
    <text evidence="1 7">Cell wall biogenesis; peptidoglycan biosynthesis.</text>
</comment>
<dbReference type="PANTHER" id="PTHR38589:SF1">
    <property type="entry name" value="BLR0621 PROTEIN"/>
    <property type="match status" value="1"/>
</dbReference>
<comment type="caution">
    <text evidence="9">The sequence shown here is derived from an EMBL/GenBank/DDBJ whole genome shotgun (WGS) entry which is preliminary data.</text>
</comment>
<evidence type="ECO:0000256" key="6">
    <source>
        <dbReference type="ARBA" id="ARBA00023316"/>
    </source>
</evidence>
<keyword evidence="5 7" id="KW-0573">Peptidoglycan synthesis</keyword>
<keyword evidence="10" id="KW-1185">Reference proteome</keyword>
<dbReference type="CDD" id="cd16913">
    <property type="entry name" value="YkuD_like"/>
    <property type="match status" value="1"/>
</dbReference>
<evidence type="ECO:0000256" key="3">
    <source>
        <dbReference type="ARBA" id="ARBA00022679"/>
    </source>
</evidence>
<organism evidence="9 10">
    <name type="scientific">Pararhizobium polonicum</name>
    <dbReference type="NCBI Taxonomy" id="1612624"/>
    <lineage>
        <taxon>Bacteria</taxon>
        <taxon>Pseudomonadati</taxon>
        <taxon>Pseudomonadota</taxon>
        <taxon>Alphaproteobacteria</taxon>
        <taxon>Hyphomicrobiales</taxon>
        <taxon>Rhizobiaceae</taxon>
        <taxon>Rhizobium/Agrobacterium group</taxon>
        <taxon>Pararhizobium</taxon>
    </lineage>
</organism>
<feature type="active site" description="Proton donor/acceptor" evidence="7">
    <location>
        <position position="146"/>
    </location>
</feature>
<dbReference type="GO" id="GO:0016740">
    <property type="term" value="F:transferase activity"/>
    <property type="evidence" value="ECO:0007669"/>
    <property type="project" value="UniProtKB-KW"/>
</dbReference>
<dbReference type="SUPFAM" id="SSF141523">
    <property type="entry name" value="L,D-transpeptidase catalytic domain-like"/>
    <property type="match status" value="1"/>
</dbReference>
<reference evidence="9 10" key="1">
    <citation type="journal article" date="2016" name="Syst. Appl. Microbiol.">
        <title>Pararhizobium polonicum sp. nov. isolated from tumors on stone fruit rootstocks.</title>
        <authorList>
            <person name="Pulawska J."/>
            <person name="Kuzmanovic N."/>
            <person name="Willems A."/>
            <person name="Pothier J.F."/>
        </authorList>
    </citation>
    <scope>NUCLEOTIDE SEQUENCE [LARGE SCALE GENOMIC DNA]</scope>
    <source>
        <strain evidence="9 10">F5.1</strain>
    </source>
</reference>
<evidence type="ECO:0000256" key="7">
    <source>
        <dbReference type="PROSITE-ProRule" id="PRU01373"/>
    </source>
</evidence>
<evidence type="ECO:0000256" key="4">
    <source>
        <dbReference type="ARBA" id="ARBA00022960"/>
    </source>
</evidence>
<dbReference type="STRING" id="1612624.ADU59_16610"/>
<dbReference type="InterPro" id="IPR005490">
    <property type="entry name" value="LD_TPept_cat_dom"/>
</dbReference>
<dbReference type="GO" id="GO:0004180">
    <property type="term" value="F:carboxypeptidase activity"/>
    <property type="evidence" value="ECO:0007669"/>
    <property type="project" value="UniProtKB-ARBA"/>
</dbReference>
<feature type="domain" description="L,D-TPase catalytic" evidence="8">
    <location>
        <begin position="15"/>
        <end position="182"/>
    </location>
</feature>
<keyword evidence="6 7" id="KW-0961">Cell wall biogenesis/degradation</keyword>
<accession>A0A1C7NZZ3</accession>
<sequence length="183" mass="20511">MRRKPRKAANSTGIITVRPKPGSRTRALVTFAGRTEEAAIGRSGITSRKREGDGATPIAAMRLIGGYIRNDHVTPPPTALPLRFTPKNLLWCDEPRHALYNRPVSAPFTPSHEKMRRDDGLYDICLVMDWNLRSRKRYGGSAIFFHLAKPGYTPTEGCVAVSLPAMQRLLRFMRRGTVVKVVR</sequence>
<gene>
    <name evidence="9" type="ORF">ADU59_16610</name>
</gene>
<dbReference type="GO" id="GO:0009252">
    <property type="term" value="P:peptidoglycan biosynthetic process"/>
    <property type="evidence" value="ECO:0007669"/>
    <property type="project" value="UniProtKB-UniPathway"/>
</dbReference>